<feature type="compositionally biased region" description="Acidic residues" evidence="1">
    <location>
        <begin position="489"/>
        <end position="500"/>
    </location>
</feature>
<organism evidence="3 4">
    <name type="scientific">Thalassiosira pseudonana</name>
    <name type="common">Marine diatom</name>
    <name type="synonym">Cyclotella nana</name>
    <dbReference type="NCBI Taxonomy" id="35128"/>
    <lineage>
        <taxon>Eukaryota</taxon>
        <taxon>Sar</taxon>
        <taxon>Stramenopiles</taxon>
        <taxon>Ochrophyta</taxon>
        <taxon>Bacillariophyta</taxon>
        <taxon>Coscinodiscophyceae</taxon>
        <taxon>Thalassiosirophycidae</taxon>
        <taxon>Thalassiosirales</taxon>
        <taxon>Thalassiosiraceae</taxon>
        <taxon>Thalassiosira</taxon>
    </lineage>
</organism>
<dbReference type="SUPFAM" id="SSF50729">
    <property type="entry name" value="PH domain-like"/>
    <property type="match status" value="1"/>
</dbReference>
<feature type="region of interest" description="Disordered" evidence="1">
    <location>
        <begin position="384"/>
        <end position="519"/>
    </location>
</feature>
<dbReference type="GO" id="GO:0031491">
    <property type="term" value="F:nucleosome binding"/>
    <property type="evidence" value="ECO:0000318"/>
    <property type="project" value="GO_Central"/>
</dbReference>
<dbReference type="GO" id="GO:0042393">
    <property type="term" value="F:histone binding"/>
    <property type="evidence" value="ECO:0000318"/>
    <property type="project" value="GO_Central"/>
</dbReference>
<dbReference type="Proteomes" id="UP000001449">
    <property type="component" value="Chromosome 17"/>
</dbReference>
<keyword evidence="4" id="KW-1185">Reference proteome</keyword>
<dbReference type="eggNOG" id="ENOG502SGCT">
    <property type="taxonomic scope" value="Eukaryota"/>
</dbReference>
<evidence type="ECO:0000313" key="4">
    <source>
        <dbReference type="Proteomes" id="UP000001449"/>
    </source>
</evidence>
<proteinExistence type="predicted"/>
<dbReference type="EMBL" id="CM000651">
    <property type="protein sequence ID" value="EED88292.1"/>
    <property type="molecule type" value="Genomic_DNA"/>
</dbReference>
<feature type="compositionally biased region" description="Acidic residues" evidence="1">
    <location>
        <begin position="56"/>
        <end position="66"/>
    </location>
</feature>
<dbReference type="SMART" id="SM01287">
    <property type="entry name" value="Rtt106"/>
    <property type="match status" value="1"/>
</dbReference>
<dbReference type="AlphaFoldDB" id="B8CDZ5"/>
<feature type="compositionally biased region" description="Acidic residues" evidence="1">
    <location>
        <begin position="460"/>
        <end position="480"/>
    </location>
</feature>
<sequence>MTAINLQSCPPDVLALWLLEHRFECRSEMLRCHCGGRGRGTIAESEEISAQLLGGGDDDEDETMETEETKQSNVEGSDDTNDKSEEVKQSAANPTTNTNMQQLCQPLPKFTSLPPLSLLGPRGKFTALLHTNGIIFTNPKKAEEVISIAKENVESIVWFRKPEDYKKLRGLSGKGKSLPGHVVLVCLKKIEEEEGDGNKNVIFRNKALGQVCIQLPSYPPVVGDDGAAVDGAEPTEEDWWNGIFTALCPSGSSITRVNCSLDKPSYSTTTTTTDGNVRYCFKAEGATGSTTTTEEMPFVGCYHGMNDGALFPLREGLLFFKPPLFVPRSKLASISCGRGSGNSRYVDMAIQLDSDDSMEFTNIHRDELGGLNDYIHTTLIPAMHDDVNEDGSGGGGDDDDGSSDEEVVAAEVVASDDNDSASEEEDESASDGGKLRRPSRAASESARVATRAHFTQGGAMEDDDSEDDEEDFDSGEEDGSDSGGSDSSDFGEEQFEEESLGDSGEYSDGGRDSKKARVD</sequence>
<reference evidence="3 4" key="1">
    <citation type="journal article" date="2004" name="Science">
        <title>The genome of the diatom Thalassiosira pseudonana: ecology, evolution, and metabolism.</title>
        <authorList>
            <person name="Armbrust E.V."/>
            <person name="Berges J.A."/>
            <person name="Bowler C."/>
            <person name="Green B.R."/>
            <person name="Martinez D."/>
            <person name="Putnam N.H."/>
            <person name="Zhou S."/>
            <person name="Allen A.E."/>
            <person name="Apt K.E."/>
            <person name="Bechner M."/>
            <person name="Brzezinski M.A."/>
            <person name="Chaal B.K."/>
            <person name="Chiovitti A."/>
            <person name="Davis A.K."/>
            <person name="Demarest M.S."/>
            <person name="Detter J.C."/>
            <person name="Glavina T."/>
            <person name="Goodstein D."/>
            <person name="Hadi M.Z."/>
            <person name="Hellsten U."/>
            <person name="Hildebrand M."/>
            <person name="Jenkins B.D."/>
            <person name="Jurka J."/>
            <person name="Kapitonov V.V."/>
            <person name="Kroger N."/>
            <person name="Lau W.W."/>
            <person name="Lane T.W."/>
            <person name="Larimer F.W."/>
            <person name="Lippmeier J.C."/>
            <person name="Lucas S."/>
            <person name="Medina M."/>
            <person name="Montsant A."/>
            <person name="Obornik M."/>
            <person name="Parker M.S."/>
            <person name="Palenik B."/>
            <person name="Pazour G.J."/>
            <person name="Richardson P.M."/>
            <person name="Rynearson T.A."/>
            <person name="Saito M.A."/>
            <person name="Schwartz D.C."/>
            <person name="Thamatrakoln K."/>
            <person name="Valentin K."/>
            <person name="Vardi A."/>
            <person name="Wilkerson F.P."/>
            <person name="Rokhsar D.S."/>
        </authorList>
    </citation>
    <scope>NUCLEOTIDE SEQUENCE [LARGE SCALE GENOMIC DNA]</scope>
    <source>
        <strain evidence="3 4">CCMP1335</strain>
    </source>
</reference>
<dbReference type="GO" id="GO:0035101">
    <property type="term" value="C:FACT complex"/>
    <property type="evidence" value="ECO:0000318"/>
    <property type="project" value="GO_Central"/>
</dbReference>
<feature type="compositionally biased region" description="Acidic residues" evidence="1">
    <location>
        <begin position="396"/>
        <end position="429"/>
    </location>
</feature>
<feature type="region of interest" description="Disordered" evidence="1">
    <location>
        <begin position="52"/>
        <end position="101"/>
    </location>
</feature>
<gene>
    <name evidence="3" type="ORF">THAPSDRAFT_10595</name>
</gene>
<dbReference type="InterPro" id="IPR050454">
    <property type="entry name" value="RTT106/SSRP1_HistChap/FACT"/>
</dbReference>
<protein>
    <recommendedName>
        <fullName evidence="2">Histone chaperone RTT106/FACT complex subunit SPT16-like middle domain-containing protein</fullName>
    </recommendedName>
</protein>
<feature type="compositionally biased region" description="Polar residues" evidence="1">
    <location>
        <begin position="90"/>
        <end position="101"/>
    </location>
</feature>
<dbReference type="STRING" id="35128.B8CDZ5"/>
<feature type="domain" description="Histone chaperone RTT106/FACT complex subunit SPT16-like middle" evidence="2">
    <location>
        <begin position="296"/>
        <end position="385"/>
    </location>
</feature>
<reference evidence="3 4" key="2">
    <citation type="journal article" date="2008" name="Nature">
        <title>The Phaeodactylum genome reveals the evolutionary history of diatom genomes.</title>
        <authorList>
            <person name="Bowler C."/>
            <person name="Allen A.E."/>
            <person name="Badger J.H."/>
            <person name="Grimwood J."/>
            <person name="Jabbari K."/>
            <person name="Kuo A."/>
            <person name="Maheswari U."/>
            <person name="Martens C."/>
            <person name="Maumus F."/>
            <person name="Otillar R.P."/>
            <person name="Rayko E."/>
            <person name="Salamov A."/>
            <person name="Vandepoele K."/>
            <person name="Beszteri B."/>
            <person name="Gruber A."/>
            <person name="Heijde M."/>
            <person name="Katinka M."/>
            <person name="Mock T."/>
            <person name="Valentin K."/>
            <person name="Verret F."/>
            <person name="Berges J.A."/>
            <person name="Brownlee C."/>
            <person name="Cadoret J.P."/>
            <person name="Chiovitti A."/>
            <person name="Choi C.J."/>
            <person name="Coesel S."/>
            <person name="De Martino A."/>
            <person name="Detter J.C."/>
            <person name="Durkin C."/>
            <person name="Falciatore A."/>
            <person name="Fournet J."/>
            <person name="Haruta M."/>
            <person name="Huysman M.J."/>
            <person name="Jenkins B.D."/>
            <person name="Jiroutova K."/>
            <person name="Jorgensen R.E."/>
            <person name="Joubert Y."/>
            <person name="Kaplan A."/>
            <person name="Kroger N."/>
            <person name="Kroth P.G."/>
            <person name="La Roche J."/>
            <person name="Lindquist E."/>
            <person name="Lommer M."/>
            <person name="Martin-Jezequel V."/>
            <person name="Lopez P.J."/>
            <person name="Lucas S."/>
            <person name="Mangogna M."/>
            <person name="McGinnis K."/>
            <person name="Medlin L.K."/>
            <person name="Montsant A."/>
            <person name="Oudot-Le Secq M.P."/>
            <person name="Napoli C."/>
            <person name="Obornik M."/>
            <person name="Parker M.S."/>
            <person name="Petit J.L."/>
            <person name="Porcel B.M."/>
            <person name="Poulsen N."/>
            <person name="Robison M."/>
            <person name="Rychlewski L."/>
            <person name="Rynearson T.A."/>
            <person name="Schmutz J."/>
            <person name="Shapiro H."/>
            <person name="Siaut M."/>
            <person name="Stanley M."/>
            <person name="Sussman M.R."/>
            <person name="Taylor A.R."/>
            <person name="Vardi A."/>
            <person name="von Dassow P."/>
            <person name="Vyverman W."/>
            <person name="Willis A."/>
            <person name="Wyrwicz L.S."/>
            <person name="Rokhsar D.S."/>
            <person name="Weissenbach J."/>
            <person name="Armbrust E.V."/>
            <person name="Green B.R."/>
            <person name="Van de Peer Y."/>
            <person name="Grigoriev I.V."/>
        </authorList>
    </citation>
    <scope>NUCLEOTIDE SEQUENCE [LARGE SCALE GENOMIC DNA]</scope>
    <source>
        <strain evidence="3 4">CCMP1335</strain>
    </source>
</reference>
<dbReference type="InterPro" id="IPR013719">
    <property type="entry name" value="RTT106/SPT16-like_middle_dom"/>
</dbReference>
<dbReference type="Pfam" id="PF08512">
    <property type="entry name" value="Rttp106-like_middle"/>
    <property type="match status" value="1"/>
</dbReference>
<feature type="compositionally biased region" description="Basic and acidic residues" evidence="1">
    <location>
        <begin position="508"/>
        <end position="519"/>
    </location>
</feature>
<dbReference type="GeneID" id="7444183"/>
<dbReference type="HOGENOM" id="CLU_526274_0_0_1"/>
<dbReference type="PANTHER" id="PTHR45849">
    <property type="entry name" value="FACT COMPLEX SUBUNIT SSRP1"/>
    <property type="match status" value="1"/>
</dbReference>
<accession>B8CDZ5</accession>
<dbReference type="RefSeq" id="XP_002294458.1">
    <property type="nucleotide sequence ID" value="XM_002294422.1"/>
</dbReference>
<feature type="compositionally biased region" description="Low complexity" evidence="1">
    <location>
        <begin position="440"/>
        <end position="452"/>
    </location>
</feature>
<evidence type="ECO:0000256" key="1">
    <source>
        <dbReference type="SAM" id="MobiDB-lite"/>
    </source>
</evidence>
<dbReference type="PANTHER" id="PTHR45849:SF1">
    <property type="entry name" value="FACT COMPLEX SUBUNIT SSRP1"/>
    <property type="match status" value="1"/>
</dbReference>
<dbReference type="PaxDb" id="35128-Thaps10595"/>
<name>B8CDZ5_THAPS</name>
<dbReference type="OMA" id="NVESIVW"/>
<dbReference type="InParanoid" id="B8CDZ5"/>
<evidence type="ECO:0000313" key="3">
    <source>
        <dbReference type="EMBL" id="EED88292.1"/>
    </source>
</evidence>
<dbReference type="KEGG" id="tps:THAPSDRAFT_10595"/>
<dbReference type="Gene3D" id="2.30.29.30">
    <property type="entry name" value="Pleckstrin-homology domain (PH domain)/Phosphotyrosine-binding domain (PTB)"/>
    <property type="match status" value="1"/>
</dbReference>
<evidence type="ECO:0000259" key="2">
    <source>
        <dbReference type="SMART" id="SM01287"/>
    </source>
</evidence>
<dbReference type="InterPro" id="IPR011993">
    <property type="entry name" value="PH-like_dom_sf"/>
</dbReference>